<dbReference type="Pfam" id="PF14230">
    <property type="entry name" value="DUF4333"/>
    <property type="match status" value="1"/>
</dbReference>
<keyword evidence="1" id="KW-0732">Signal</keyword>
<dbReference type="InterPro" id="IPR025637">
    <property type="entry name" value="DUF4333"/>
</dbReference>
<dbReference type="EMBL" id="JAVREO010000022">
    <property type="protein sequence ID" value="MDT0270060.1"/>
    <property type="molecule type" value="Genomic_DNA"/>
</dbReference>
<evidence type="ECO:0000313" key="3">
    <source>
        <dbReference type="EMBL" id="MDT0270060.1"/>
    </source>
</evidence>
<dbReference type="RefSeq" id="WP_311670138.1">
    <property type="nucleotide sequence ID" value="NZ_JAVREO010000022.1"/>
</dbReference>
<feature type="domain" description="DUF4333" evidence="2">
    <location>
        <begin position="22"/>
        <end position="93"/>
    </location>
</feature>
<keyword evidence="4" id="KW-1185">Reference proteome</keyword>
<reference evidence="4" key="1">
    <citation type="submission" date="2023-07" db="EMBL/GenBank/DDBJ databases">
        <title>30 novel species of actinomycetes from the DSMZ collection.</title>
        <authorList>
            <person name="Nouioui I."/>
        </authorList>
    </citation>
    <scope>NUCLEOTIDE SEQUENCE [LARGE SCALE GENOMIC DNA]</scope>
    <source>
        <strain evidence="4">DSM 44915</strain>
    </source>
</reference>
<protein>
    <submittedName>
        <fullName evidence="3">DUF4333 domain-containing protein</fullName>
    </submittedName>
</protein>
<feature type="signal peptide" evidence="1">
    <location>
        <begin position="1"/>
        <end position="29"/>
    </location>
</feature>
<evidence type="ECO:0000256" key="1">
    <source>
        <dbReference type="SAM" id="SignalP"/>
    </source>
</evidence>
<name>A0ABU2JYH4_9ACTN</name>
<evidence type="ECO:0000259" key="2">
    <source>
        <dbReference type="Pfam" id="PF14230"/>
    </source>
</evidence>
<proteinExistence type="predicted"/>
<evidence type="ECO:0000313" key="4">
    <source>
        <dbReference type="Proteomes" id="UP001183410"/>
    </source>
</evidence>
<sequence>MRRVRRSRIAAGTTLGALAVLLASGCSSGDPVVESEELERQVTSALTEQVGQAPDDVSCPDELPAEVGESVRCELTAGGTTIGVTVTASAVDGSDAELDIQVDDAPSG</sequence>
<dbReference type="PROSITE" id="PS51257">
    <property type="entry name" value="PROKAR_LIPOPROTEIN"/>
    <property type="match status" value="1"/>
</dbReference>
<organism evidence="3 4">
    <name type="scientific">Streptomyces chisholmiae</name>
    <dbReference type="NCBI Taxonomy" id="3075540"/>
    <lineage>
        <taxon>Bacteria</taxon>
        <taxon>Bacillati</taxon>
        <taxon>Actinomycetota</taxon>
        <taxon>Actinomycetes</taxon>
        <taxon>Kitasatosporales</taxon>
        <taxon>Streptomycetaceae</taxon>
        <taxon>Streptomyces</taxon>
    </lineage>
</organism>
<dbReference type="Proteomes" id="UP001183410">
    <property type="component" value="Unassembled WGS sequence"/>
</dbReference>
<gene>
    <name evidence="3" type="ORF">RM844_27650</name>
</gene>
<feature type="chain" id="PRO_5045253019" evidence="1">
    <location>
        <begin position="30"/>
        <end position="108"/>
    </location>
</feature>
<accession>A0ABU2JYH4</accession>
<comment type="caution">
    <text evidence="3">The sequence shown here is derived from an EMBL/GenBank/DDBJ whole genome shotgun (WGS) entry which is preliminary data.</text>
</comment>